<dbReference type="InterPro" id="IPR036909">
    <property type="entry name" value="Cyt_c-like_dom_sf"/>
</dbReference>
<gene>
    <name evidence="9" type="ORF">ABB27_12745</name>
</gene>
<name>A0A0R0CLU6_9GAMM</name>
<evidence type="ECO:0000256" key="5">
    <source>
        <dbReference type="ARBA" id="ARBA00023004"/>
    </source>
</evidence>
<keyword evidence="3 6" id="KW-0479">Metal-binding</keyword>
<feature type="signal peptide" evidence="7">
    <location>
        <begin position="1"/>
        <end position="20"/>
    </location>
</feature>
<accession>A0A0R0CLU6</accession>
<dbReference type="Proteomes" id="UP000051863">
    <property type="component" value="Unassembled WGS sequence"/>
</dbReference>
<comment type="caution">
    <text evidence="9">The sequence shown here is derived from an EMBL/GenBank/DDBJ whole genome shotgun (WGS) entry which is preliminary data.</text>
</comment>
<proteinExistence type="predicted"/>
<organism evidence="9 10">
    <name type="scientific">Stenotrophomonas terrae</name>
    <dbReference type="NCBI Taxonomy" id="405446"/>
    <lineage>
        <taxon>Bacteria</taxon>
        <taxon>Pseudomonadati</taxon>
        <taxon>Pseudomonadota</taxon>
        <taxon>Gammaproteobacteria</taxon>
        <taxon>Lysobacterales</taxon>
        <taxon>Lysobacteraceae</taxon>
        <taxon>Stenotrophomonas</taxon>
    </lineage>
</organism>
<feature type="domain" description="Cytochrome c" evidence="8">
    <location>
        <begin position="50"/>
        <end position="148"/>
    </location>
</feature>
<protein>
    <recommendedName>
        <fullName evidence="8">Cytochrome c domain-containing protein</fullName>
    </recommendedName>
</protein>
<reference evidence="9 10" key="1">
    <citation type="submission" date="2015-05" db="EMBL/GenBank/DDBJ databases">
        <title>Genome sequencing and analysis of members of genus Stenotrophomonas.</title>
        <authorList>
            <person name="Patil P.P."/>
            <person name="Midha S."/>
            <person name="Patil P.B."/>
        </authorList>
    </citation>
    <scope>NUCLEOTIDE SEQUENCE [LARGE SCALE GENOMIC DNA]</scope>
    <source>
        <strain evidence="9 10">DSM 18941</strain>
    </source>
</reference>
<dbReference type="PROSITE" id="PS51007">
    <property type="entry name" value="CYTC"/>
    <property type="match status" value="1"/>
</dbReference>
<dbReference type="PRINTS" id="PR00604">
    <property type="entry name" value="CYTCHRMECIAB"/>
</dbReference>
<keyword evidence="4" id="KW-0249">Electron transport</keyword>
<feature type="chain" id="PRO_5006394266" description="Cytochrome c domain-containing protein" evidence="7">
    <location>
        <begin position="21"/>
        <end position="148"/>
    </location>
</feature>
<dbReference type="SUPFAM" id="SSF46626">
    <property type="entry name" value="Cytochrome c"/>
    <property type="match status" value="1"/>
</dbReference>
<dbReference type="GO" id="GO:0020037">
    <property type="term" value="F:heme binding"/>
    <property type="evidence" value="ECO:0007669"/>
    <property type="project" value="InterPro"/>
</dbReference>
<evidence type="ECO:0000313" key="10">
    <source>
        <dbReference type="Proteomes" id="UP000051863"/>
    </source>
</evidence>
<evidence type="ECO:0000256" key="3">
    <source>
        <dbReference type="ARBA" id="ARBA00022723"/>
    </source>
</evidence>
<dbReference type="Gene3D" id="1.10.760.10">
    <property type="entry name" value="Cytochrome c-like domain"/>
    <property type="match status" value="1"/>
</dbReference>
<keyword evidence="1" id="KW-0813">Transport</keyword>
<evidence type="ECO:0000256" key="7">
    <source>
        <dbReference type="SAM" id="SignalP"/>
    </source>
</evidence>
<dbReference type="PATRIC" id="fig|405446.3.peg.2161"/>
<dbReference type="OrthoDB" id="9805828at2"/>
<dbReference type="PANTHER" id="PTHR11961">
    <property type="entry name" value="CYTOCHROME C"/>
    <property type="match status" value="1"/>
</dbReference>
<dbReference type="RefSeq" id="WP_083491298.1">
    <property type="nucleotide sequence ID" value="NZ_LDJJ01000041.1"/>
</dbReference>
<keyword evidence="5 6" id="KW-0408">Iron</keyword>
<dbReference type="GO" id="GO:0009055">
    <property type="term" value="F:electron transfer activity"/>
    <property type="evidence" value="ECO:0007669"/>
    <property type="project" value="InterPro"/>
</dbReference>
<sequence length="148" mass="15025">MRSLLILAAALLVVGCSKQAEPVPAAVATPAASQATAPAAAAAPEAAPAAPAISGEQAFAMCTACHSRDAAAPQRMGPNLHNLVGRKAGSNPGFDYSPALKASDISWDAKQLDAYLTAPSKLVPGTRMVIAVPDPARRQALIEYLSAP</sequence>
<evidence type="ECO:0000256" key="1">
    <source>
        <dbReference type="ARBA" id="ARBA00022448"/>
    </source>
</evidence>
<evidence type="ECO:0000256" key="4">
    <source>
        <dbReference type="ARBA" id="ARBA00022982"/>
    </source>
</evidence>
<evidence type="ECO:0000256" key="6">
    <source>
        <dbReference type="PROSITE-ProRule" id="PRU00433"/>
    </source>
</evidence>
<dbReference type="InterPro" id="IPR002327">
    <property type="entry name" value="Cyt_c_1A/1B"/>
</dbReference>
<keyword evidence="10" id="KW-1185">Reference proteome</keyword>
<dbReference type="PROSITE" id="PS51257">
    <property type="entry name" value="PROKAR_LIPOPROTEIN"/>
    <property type="match status" value="1"/>
</dbReference>
<evidence type="ECO:0000256" key="2">
    <source>
        <dbReference type="ARBA" id="ARBA00022617"/>
    </source>
</evidence>
<keyword evidence="7" id="KW-0732">Signal</keyword>
<dbReference type="InterPro" id="IPR009056">
    <property type="entry name" value="Cyt_c-like_dom"/>
</dbReference>
<evidence type="ECO:0000313" key="9">
    <source>
        <dbReference type="EMBL" id="KRG66718.1"/>
    </source>
</evidence>
<dbReference type="EMBL" id="LDJJ01000041">
    <property type="protein sequence ID" value="KRG66718.1"/>
    <property type="molecule type" value="Genomic_DNA"/>
</dbReference>
<dbReference type="GO" id="GO:0046872">
    <property type="term" value="F:metal ion binding"/>
    <property type="evidence" value="ECO:0007669"/>
    <property type="project" value="UniProtKB-KW"/>
</dbReference>
<evidence type="ECO:0000259" key="8">
    <source>
        <dbReference type="PROSITE" id="PS51007"/>
    </source>
</evidence>
<dbReference type="AlphaFoldDB" id="A0A0R0CLU6"/>
<keyword evidence="2 6" id="KW-0349">Heme</keyword>